<keyword evidence="4" id="KW-0804">Transcription</keyword>
<evidence type="ECO:0000256" key="3">
    <source>
        <dbReference type="ARBA" id="ARBA00023125"/>
    </source>
</evidence>
<comment type="subcellular location">
    <subcellularLocation>
        <location evidence="1">Nucleus</location>
    </subcellularLocation>
</comment>
<keyword evidence="5" id="KW-0539">Nucleus</keyword>
<evidence type="ECO:0000256" key="5">
    <source>
        <dbReference type="ARBA" id="ARBA00023242"/>
    </source>
</evidence>
<feature type="domain" description="TF-B3" evidence="7">
    <location>
        <begin position="506"/>
        <end position="604"/>
    </location>
</feature>
<dbReference type="Proteomes" id="UP001359559">
    <property type="component" value="Unassembled WGS sequence"/>
</dbReference>
<dbReference type="Pfam" id="PF02362">
    <property type="entry name" value="B3"/>
    <property type="match status" value="4"/>
</dbReference>
<protein>
    <recommendedName>
        <fullName evidence="7">TF-B3 domain-containing protein</fullName>
    </recommendedName>
</protein>
<keyword evidence="9" id="KW-1185">Reference proteome</keyword>
<evidence type="ECO:0000313" key="8">
    <source>
        <dbReference type="EMBL" id="KAK7310210.1"/>
    </source>
</evidence>
<feature type="domain" description="TF-B3" evidence="7">
    <location>
        <begin position="264"/>
        <end position="364"/>
    </location>
</feature>
<keyword evidence="2" id="KW-0805">Transcription regulation</keyword>
<sequence>MHDENVYMARFWKVKRQDKKGPILLHLTPPSQPQYTEGIGTYLPYKLIMSSDDIRRVFFRVILKHHLEQNVLRIPRAFVRMHWEGISNPVILTLPNGDEWKISWERRDEDIWLHEKNWKRFTEFLRNEYLLVFKYKGESRFEVSICDQSTFEIDYSRVKCKNDEGTSKKHYERVEVSSDVEISGQSERALKKKKISNEERDSNFETEGVVPSQSHRRQISEECDASQHKVSGRRRHVPKPTCSETKTTHKEKGGNGHSNEIFGPTFNVTMKRTSLQNVVNVPASFSRNYLVGLEGLAIIRLGNGRTWDVMLRVGRNRQEQAILGIGWKKFSQDNRLKIGDKCKFMLIQGEEPHVSFQVIITRGHRRHVPKPKTCSETKITHKEKVRNMHSNEICGPTFNVTMKRTSLTNAMYVPLSFSRIYLVGLEGFAIIKLTNGRTWDVMLRISRNRQEQTILGIGWKKFSQDNRLKIGDRCKFILIQGGEPQVSFQVIITRDLESPNYDEQNKFEFTVRQCNLQGTTPIIPNKFMMRHGRSDKQYVTLQVGEKSYRVKLIYYRDRAHGRFSAGWGAFWKESKLKLGDICMFEAMDMDGENLVLQVSISPRNH</sequence>
<dbReference type="GO" id="GO:0005634">
    <property type="term" value="C:nucleus"/>
    <property type="evidence" value="ECO:0007669"/>
    <property type="project" value="UniProtKB-SubCell"/>
</dbReference>
<dbReference type="InterPro" id="IPR003340">
    <property type="entry name" value="B3_DNA-bd"/>
</dbReference>
<dbReference type="AlphaFoldDB" id="A0AAN9K2R6"/>
<evidence type="ECO:0000256" key="4">
    <source>
        <dbReference type="ARBA" id="ARBA00023163"/>
    </source>
</evidence>
<dbReference type="PROSITE" id="PS50863">
    <property type="entry name" value="B3"/>
    <property type="match status" value="3"/>
</dbReference>
<evidence type="ECO:0000256" key="6">
    <source>
        <dbReference type="SAM" id="MobiDB-lite"/>
    </source>
</evidence>
<dbReference type="SMART" id="SM01019">
    <property type="entry name" value="B3"/>
    <property type="match status" value="4"/>
</dbReference>
<evidence type="ECO:0000256" key="1">
    <source>
        <dbReference type="ARBA" id="ARBA00004123"/>
    </source>
</evidence>
<keyword evidence="3" id="KW-0238">DNA-binding</keyword>
<dbReference type="Gene3D" id="2.40.330.10">
    <property type="entry name" value="DNA-binding pseudobarrel domain"/>
    <property type="match status" value="4"/>
</dbReference>
<dbReference type="PANTHER" id="PTHR31920:SF108">
    <property type="entry name" value="B3 DOMAIN-CONTAINING TRANSCRIPTION FACTOR VRN1-LIKE"/>
    <property type="match status" value="1"/>
</dbReference>
<feature type="domain" description="TF-B3" evidence="7">
    <location>
        <begin position="396"/>
        <end position="496"/>
    </location>
</feature>
<dbReference type="SUPFAM" id="SSF101936">
    <property type="entry name" value="DNA-binding pseudobarrel domain"/>
    <property type="match status" value="4"/>
</dbReference>
<proteinExistence type="predicted"/>
<dbReference type="InterPro" id="IPR015300">
    <property type="entry name" value="DNA-bd_pseudobarrel_sf"/>
</dbReference>
<dbReference type="CDD" id="cd10017">
    <property type="entry name" value="B3_DNA"/>
    <property type="match status" value="4"/>
</dbReference>
<dbReference type="GO" id="GO:0003677">
    <property type="term" value="F:DNA binding"/>
    <property type="evidence" value="ECO:0007669"/>
    <property type="project" value="UniProtKB-KW"/>
</dbReference>
<accession>A0AAN9K2R6</accession>
<evidence type="ECO:0000256" key="2">
    <source>
        <dbReference type="ARBA" id="ARBA00023015"/>
    </source>
</evidence>
<comment type="caution">
    <text evidence="8">The sequence shown here is derived from an EMBL/GenBank/DDBJ whole genome shotgun (WGS) entry which is preliminary data.</text>
</comment>
<dbReference type="EMBL" id="JAYKXN010000002">
    <property type="protein sequence ID" value="KAK7310210.1"/>
    <property type="molecule type" value="Genomic_DNA"/>
</dbReference>
<dbReference type="PANTHER" id="PTHR31920">
    <property type="entry name" value="B3 DOMAIN-CONTAINING"/>
    <property type="match status" value="1"/>
</dbReference>
<feature type="region of interest" description="Disordered" evidence="6">
    <location>
        <begin position="187"/>
        <end position="259"/>
    </location>
</feature>
<name>A0AAN9K2R6_CLITE</name>
<organism evidence="8 9">
    <name type="scientific">Clitoria ternatea</name>
    <name type="common">Butterfly pea</name>
    <dbReference type="NCBI Taxonomy" id="43366"/>
    <lineage>
        <taxon>Eukaryota</taxon>
        <taxon>Viridiplantae</taxon>
        <taxon>Streptophyta</taxon>
        <taxon>Embryophyta</taxon>
        <taxon>Tracheophyta</taxon>
        <taxon>Spermatophyta</taxon>
        <taxon>Magnoliopsida</taxon>
        <taxon>eudicotyledons</taxon>
        <taxon>Gunneridae</taxon>
        <taxon>Pentapetalae</taxon>
        <taxon>rosids</taxon>
        <taxon>fabids</taxon>
        <taxon>Fabales</taxon>
        <taxon>Fabaceae</taxon>
        <taxon>Papilionoideae</taxon>
        <taxon>50 kb inversion clade</taxon>
        <taxon>NPAAA clade</taxon>
        <taxon>indigoferoid/millettioid clade</taxon>
        <taxon>Phaseoleae</taxon>
        <taxon>Clitoria</taxon>
    </lineage>
</organism>
<reference evidence="8 9" key="1">
    <citation type="submission" date="2024-01" db="EMBL/GenBank/DDBJ databases">
        <title>The genomes of 5 underutilized Papilionoideae crops provide insights into root nodulation and disease resistance.</title>
        <authorList>
            <person name="Yuan L."/>
        </authorList>
    </citation>
    <scope>NUCLEOTIDE SEQUENCE [LARGE SCALE GENOMIC DNA]</scope>
    <source>
        <strain evidence="8">LY-2023</strain>
        <tissue evidence="8">Leaf</tissue>
    </source>
</reference>
<dbReference type="InterPro" id="IPR050655">
    <property type="entry name" value="Plant_B3_domain"/>
</dbReference>
<gene>
    <name evidence="8" type="ORF">RJT34_07570</name>
</gene>
<evidence type="ECO:0000259" key="7">
    <source>
        <dbReference type="PROSITE" id="PS50863"/>
    </source>
</evidence>
<evidence type="ECO:0000313" key="9">
    <source>
        <dbReference type="Proteomes" id="UP001359559"/>
    </source>
</evidence>